<dbReference type="GO" id="GO:0035269">
    <property type="term" value="P:protein O-linked glycosylation via mannose"/>
    <property type="evidence" value="ECO:0007669"/>
    <property type="project" value="TreeGrafter"/>
</dbReference>
<name>A0A7M4D3M4_9BACT</name>
<evidence type="ECO:0000256" key="3">
    <source>
        <dbReference type="PROSITE-ProRule" id="PRU00339"/>
    </source>
</evidence>
<dbReference type="EMBL" id="WOTW01000009">
    <property type="protein sequence ID" value="MUP37253.1"/>
    <property type="molecule type" value="Genomic_DNA"/>
</dbReference>
<evidence type="ECO:0000313" key="6">
    <source>
        <dbReference type="EMBL" id="MVB06458.1"/>
    </source>
</evidence>
<keyword evidence="1" id="KW-0677">Repeat</keyword>
<dbReference type="EMBL" id="QTZN02000009">
    <property type="protein sequence ID" value="MVB06458.1"/>
    <property type="molecule type" value="Genomic_DNA"/>
</dbReference>
<evidence type="ECO:0000256" key="4">
    <source>
        <dbReference type="SAM" id="SignalP"/>
    </source>
</evidence>
<dbReference type="InterPro" id="IPR019734">
    <property type="entry name" value="TPR_rpt"/>
</dbReference>
<dbReference type="SMART" id="SM00028">
    <property type="entry name" value="TPR"/>
    <property type="match status" value="3"/>
</dbReference>
<dbReference type="Pfam" id="PF13181">
    <property type="entry name" value="TPR_8"/>
    <property type="match status" value="1"/>
</dbReference>
<gene>
    <name evidence="6" type="ORF">DWB62_005450</name>
    <name evidence="5" type="ORF">GNY23_05450</name>
</gene>
<dbReference type="RefSeq" id="WP_156195068.1">
    <property type="nucleotide sequence ID" value="NZ_QTZN02000009.1"/>
</dbReference>
<keyword evidence="2 3" id="KW-0802">TPR repeat</keyword>
<evidence type="ECO:0000313" key="7">
    <source>
        <dbReference type="Proteomes" id="UP000285951"/>
    </source>
</evidence>
<accession>A0A7M4D3M4</accession>
<dbReference type="AlphaFoldDB" id="A0A7M4D3M4"/>
<reference evidence="6 7" key="1">
    <citation type="submission" date="2019-11" db="EMBL/GenBank/DDBJ databases">
        <title>Draft genome sequence of Labilibaculum sp. strain SYP isolated from Black Sea.</title>
        <authorList>
            <person name="Yadav S."/>
            <person name="Villanueva L."/>
        </authorList>
    </citation>
    <scope>NUCLEOTIDE SEQUENCE [LARGE SCALE GENOMIC DNA]</scope>
    <source>
        <strain evidence="6 7">44</strain>
    </source>
</reference>
<dbReference type="Proteomes" id="UP000462449">
    <property type="component" value="Unassembled WGS sequence"/>
</dbReference>
<feature type="repeat" description="TPR" evidence="3">
    <location>
        <begin position="162"/>
        <end position="195"/>
    </location>
</feature>
<proteinExistence type="predicted"/>
<feature type="signal peptide" evidence="4">
    <location>
        <begin position="1"/>
        <end position="18"/>
    </location>
</feature>
<protein>
    <submittedName>
        <fullName evidence="5">Tetratricopeptide repeat protein</fullName>
    </submittedName>
</protein>
<comment type="caution">
    <text evidence="5">The sequence shown here is derived from an EMBL/GenBank/DDBJ whole genome shotgun (WGS) entry which is preliminary data.</text>
</comment>
<dbReference type="GO" id="GO:0030968">
    <property type="term" value="P:endoplasmic reticulum unfolded protein response"/>
    <property type="evidence" value="ECO:0007669"/>
    <property type="project" value="TreeGrafter"/>
</dbReference>
<dbReference type="InterPro" id="IPR011990">
    <property type="entry name" value="TPR-like_helical_dom_sf"/>
</dbReference>
<dbReference type="Proteomes" id="UP000285951">
    <property type="component" value="Unassembled WGS sequence"/>
</dbReference>
<feature type="chain" id="PRO_5029764162" evidence="4">
    <location>
        <begin position="19"/>
        <end position="286"/>
    </location>
</feature>
<evidence type="ECO:0000313" key="5">
    <source>
        <dbReference type="EMBL" id="MUP37253.1"/>
    </source>
</evidence>
<sequence>MKGILTSVLVFVSLFLSAQEFDEVINKANSKFFDEHYQDALKDYQALIESGIGDNFQRSWAFGYVGVCQQELGKIEEAKKNYRIAMDMGNSGVSFYSRLLAIYKSENDVKGQEFVLKAKMKNIPHEYKQTVKILAFLYVNSEQFEKLLPVCDELIEWYPENYKYHYFKAISYQKLNDIEKAKPEYRKAIELKPNDVNSNMNLGIILFLKANSEYDSVVENYEAIAKPSDNDYQQCKSKLALARNKMREAEPFLLAAYNSKPNLNLKNALFNLYRKCQEYKKSEYYQ</sequence>
<dbReference type="PANTHER" id="PTHR44227:SF3">
    <property type="entry name" value="PROTEIN O-MANNOSYL-TRANSFERASE TMTC4"/>
    <property type="match status" value="1"/>
</dbReference>
<evidence type="ECO:0000313" key="8">
    <source>
        <dbReference type="Proteomes" id="UP000462449"/>
    </source>
</evidence>
<keyword evidence="7" id="KW-1185">Reference proteome</keyword>
<dbReference type="InterPro" id="IPR052346">
    <property type="entry name" value="O-mannosyl-transferase_TMTC"/>
</dbReference>
<dbReference type="PROSITE" id="PS50005">
    <property type="entry name" value="TPR"/>
    <property type="match status" value="1"/>
</dbReference>
<organism evidence="5 8">
    <name type="scientific">Labilibaculum euxinus</name>
    <dbReference type="NCBI Taxonomy" id="2686357"/>
    <lineage>
        <taxon>Bacteria</taxon>
        <taxon>Pseudomonadati</taxon>
        <taxon>Bacteroidota</taxon>
        <taxon>Bacteroidia</taxon>
        <taxon>Marinilabiliales</taxon>
        <taxon>Marinifilaceae</taxon>
        <taxon>Labilibaculum</taxon>
    </lineage>
</organism>
<evidence type="ECO:0000256" key="2">
    <source>
        <dbReference type="ARBA" id="ARBA00022803"/>
    </source>
</evidence>
<dbReference type="Gene3D" id="1.25.40.10">
    <property type="entry name" value="Tetratricopeptide repeat domain"/>
    <property type="match status" value="2"/>
</dbReference>
<dbReference type="GO" id="GO:0000030">
    <property type="term" value="F:mannosyltransferase activity"/>
    <property type="evidence" value="ECO:0007669"/>
    <property type="project" value="TreeGrafter"/>
</dbReference>
<dbReference type="PANTHER" id="PTHR44227">
    <property type="match status" value="1"/>
</dbReference>
<dbReference type="SUPFAM" id="SSF48452">
    <property type="entry name" value="TPR-like"/>
    <property type="match status" value="1"/>
</dbReference>
<evidence type="ECO:0000256" key="1">
    <source>
        <dbReference type="ARBA" id="ARBA00022737"/>
    </source>
</evidence>
<reference evidence="5 8" key="2">
    <citation type="submission" date="2019-12" db="EMBL/GenBank/DDBJ databases">
        <title>Draft genome sequence of Labilibaculum sp. strain 44 isolated from deep waters of Black Sea.</title>
        <authorList>
            <person name="Yadav S."/>
            <person name="Villanueva L."/>
        </authorList>
    </citation>
    <scope>NUCLEOTIDE SEQUENCE [LARGE SCALE GENOMIC DNA]</scope>
    <source>
        <strain evidence="5 8">44</strain>
    </source>
</reference>
<dbReference type="OrthoDB" id="1149028at2"/>
<keyword evidence="4" id="KW-0732">Signal</keyword>